<evidence type="ECO:0000256" key="1">
    <source>
        <dbReference type="SAM" id="MobiDB-lite"/>
    </source>
</evidence>
<proteinExistence type="predicted"/>
<dbReference type="Proteomes" id="UP000232875">
    <property type="component" value="Unassembled WGS sequence"/>
</dbReference>
<sequence length="202" mass="22634">MAFAPSSVLARGSASELVQGLLRWTTKARASAPKAFGAHDAPHTREDDAEKRTFRHWKRMASGRWNPPRYSARREAQLVHAAFQCGQLDAIAGSKKKDQLVQRLARQETHELFEPWPAVRMPRLAPADDAKEALRIAKKAHDAGPYAGRSSKRMFKGSAADRASHTRAQTVAENMRTMDDTVREWRQEKNLARAKAKPTSPL</sequence>
<keyword evidence="4" id="KW-1185">Reference proteome</keyword>
<evidence type="ECO:0000259" key="2">
    <source>
        <dbReference type="Pfam" id="PF18126"/>
    </source>
</evidence>
<dbReference type="EMBL" id="KZ454990">
    <property type="protein sequence ID" value="PKI84188.1"/>
    <property type="molecule type" value="Genomic_DNA"/>
</dbReference>
<feature type="domain" description="Large ribosomal subunit protein mL59" evidence="2">
    <location>
        <begin position="30"/>
        <end position="187"/>
    </location>
</feature>
<dbReference type="STRING" id="2020962.A0A2N1JCC1"/>
<dbReference type="GO" id="GO:0003735">
    <property type="term" value="F:structural constituent of ribosome"/>
    <property type="evidence" value="ECO:0007669"/>
    <property type="project" value="InterPro"/>
</dbReference>
<dbReference type="PANTHER" id="PTHR28041">
    <property type="entry name" value="54S RIBOSOMAL PROTEIN L25, MITOCHONDRIAL"/>
    <property type="match status" value="1"/>
</dbReference>
<dbReference type="Pfam" id="PF18126">
    <property type="entry name" value="Mitoc_mL59"/>
    <property type="match status" value="1"/>
</dbReference>
<dbReference type="PANTHER" id="PTHR28041:SF1">
    <property type="entry name" value="LARGE RIBOSOMAL SUBUNIT PROTEIN ML59"/>
    <property type="match status" value="1"/>
</dbReference>
<accession>A0A2N1JCC1</accession>
<dbReference type="InterPro" id="IPR037507">
    <property type="entry name" value="Ribosomal_mL59"/>
</dbReference>
<reference evidence="3 4" key="1">
    <citation type="submission" date="2017-10" db="EMBL/GenBank/DDBJ databases">
        <title>A novel species of cold-tolerant Malassezia isolated from bats.</title>
        <authorList>
            <person name="Lorch J.M."/>
            <person name="Palmer J.M."/>
            <person name="Vanderwolf K.J."/>
            <person name="Schmidt K.Z."/>
            <person name="Verant M.L."/>
            <person name="Weller T.J."/>
            <person name="Blehert D.S."/>
        </authorList>
    </citation>
    <scope>NUCLEOTIDE SEQUENCE [LARGE SCALE GENOMIC DNA]</scope>
    <source>
        <strain evidence="3 4">NWHC:44797-103</strain>
    </source>
</reference>
<evidence type="ECO:0000313" key="4">
    <source>
        <dbReference type="Proteomes" id="UP000232875"/>
    </source>
</evidence>
<evidence type="ECO:0000313" key="3">
    <source>
        <dbReference type="EMBL" id="PKI84188.1"/>
    </source>
</evidence>
<dbReference type="GO" id="GO:0005762">
    <property type="term" value="C:mitochondrial large ribosomal subunit"/>
    <property type="evidence" value="ECO:0007669"/>
    <property type="project" value="InterPro"/>
</dbReference>
<dbReference type="AlphaFoldDB" id="A0A2N1JCC1"/>
<dbReference type="OrthoDB" id="18529at2759"/>
<feature type="region of interest" description="Disordered" evidence="1">
    <location>
        <begin position="142"/>
        <end position="181"/>
    </location>
</feature>
<organism evidence="3 4">
    <name type="scientific">Malassezia vespertilionis</name>
    <dbReference type="NCBI Taxonomy" id="2020962"/>
    <lineage>
        <taxon>Eukaryota</taxon>
        <taxon>Fungi</taxon>
        <taxon>Dikarya</taxon>
        <taxon>Basidiomycota</taxon>
        <taxon>Ustilaginomycotina</taxon>
        <taxon>Malasseziomycetes</taxon>
        <taxon>Malasseziales</taxon>
        <taxon>Malasseziaceae</taxon>
        <taxon>Malassezia</taxon>
    </lineage>
</organism>
<name>A0A2N1JCC1_9BASI</name>
<dbReference type="InterPro" id="IPR040922">
    <property type="entry name" value="Ribosomal_mL59_dom"/>
</dbReference>
<gene>
    <name evidence="3" type="ORF">MVES_002203</name>
</gene>
<protein>
    <recommendedName>
        <fullName evidence="2">Large ribosomal subunit protein mL59 domain-containing protein</fullName>
    </recommendedName>
</protein>